<evidence type="ECO:0000313" key="2">
    <source>
        <dbReference type="Proteomes" id="UP001430953"/>
    </source>
</evidence>
<proteinExistence type="predicted"/>
<comment type="caution">
    <text evidence="1">The sequence shown here is derived from an EMBL/GenBank/DDBJ whole genome shotgun (WGS) entry which is preliminary data.</text>
</comment>
<name>A0AAW2H1U9_9HYME</name>
<dbReference type="Proteomes" id="UP001430953">
    <property type="component" value="Unassembled WGS sequence"/>
</dbReference>
<accession>A0AAW2H1U9</accession>
<gene>
    <name evidence="1" type="ORF">PUN28_000934</name>
</gene>
<keyword evidence="2" id="KW-1185">Reference proteome</keyword>
<protein>
    <submittedName>
        <fullName evidence="1">Uncharacterized protein</fullName>
    </submittedName>
</protein>
<dbReference type="AlphaFoldDB" id="A0AAW2H1U9"/>
<sequence length="143" mass="16490">MSQKLIYPHILSALLFFLGLDYAGLLTLNHDTAREIISNCEKARRVQQLTRLLLCESFTGEGLHPLCDFARRPINRNNLAAIFKSASYLRFVISQLAERKPARVIFNRCFKPSRFNRSSVINRNRTDNAIKSQDDVNFYKIAL</sequence>
<dbReference type="EMBL" id="JADYXP020000001">
    <property type="protein sequence ID" value="KAL0133541.1"/>
    <property type="molecule type" value="Genomic_DNA"/>
</dbReference>
<evidence type="ECO:0000313" key="1">
    <source>
        <dbReference type="EMBL" id="KAL0133541.1"/>
    </source>
</evidence>
<reference evidence="1 2" key="1">
    <citation type="submission" date="2023-03" db="EMBL/GenBank/DDBJ databases">
        <title>High recombination rates correlate with genetic variation in Cardiocondyla obscurior ants.</title>
        <authorList>
            <person name="Errbii M."/>
        </authorList>
    </citation>
    <scope>NUCLEOTIDE SEQUENCE [LARGE SCALE GENOMIC DNA]</scope>
    <source>
        <strain evidence="1">Alpha-2009</strain>
        <tissue evidence="1">Whole body</tissue>
    </source>
</reference>
<organism evidence="1 2">
    <name type="scientific">Cardiocondyla obscurior</name>
    <dbReference type="NCBI Taxonomy" id="286306"/>
    <lineage>
        <taxon>Eukaryota</taxon>
        <taxon>Metazoa</taxon>
        <taxon>Ecdysozoa</taxon>
        <taxon>Arthropoda</taxon>
        <taxon>Hexapoda</taxon>
        <taxon>Insecta</taxon>
        <taxon>Pterygota</taxon>
        <taxon>Neoptera</taxon>
        <taxon>Endopterygota</taxon>
        <taxon>Hymenoptera</taxon>
        <taxon>Apocrita</taxon>
        <taxon>Aculeata</taxon>
        <taxon>Formicoidea</taxon>
        <taxon>Formicidae</taxon>
        <taxon>Myrmicinae</taxon>
        <taxon>Cardiocondyla</taxon>
    </lineage>
</organism>